<evidence type="ECO:0000313" key="3">
    <source>
        <dbReference type="Proteomes" id="UP000311605"/>
    </source>
</evidence>
<keyword evidence="2" id="KW-0808">Transferase</keyword>
<dbReference type="RefSeq" id="WP_139674385.1">
    <property type="nucleotide sequence ID" value="NZ_VDMN01000001.1"/>
</dbReference>
<dbReference type="Proteomes" id="UP000311605">
    <property type="component" value="Unassembled WGS sequence"/>
</dbReference>
<sequence>MITRTKSINQQSQLKAAAETAFDRLTPTIFHEQWWLQAATGGRVDFVEVTEGGRTVGRLPYMVNSRYGLASSNMPTLTHFLGPGIDDGGGSEANRYVKRHSITQELIRKLPSLSSFRQKMHRGVCDALPFQAQGYNVQVQFTFEIEPYPEAVIWKAMRDKTRNVIRRAAENFDVYESSDPEAFFHLSAVHLEQRNLRANIDFTTCKEIAIQAVNRGRGHIWVARESATGEPKAAIFCVFDNSTYYYLMSTRAPDAGNGVVPLLLWNAIQSASAMGYVFDFDGIVNAGSILLFSGFGGKTSPRYIVTKASMPYRVLRQLRRMDTSVHNAFC</sequence>
<proteinExistence type="predicted"/>
<evidence type="ECO:0000313" key="2">
    <source>
        <dbReference type="EMBL" id="TNM65835.1"/>
    </source>
</evidence>
<gene>
    <name evidence="2" type="ORF">FHP24_06255</name>
</gene>
<organism evidence="2 3">
    <name type="scientific">Aliirhizobium smilacinae</name>
    <dbReference type="NCBI Taxonomy" id="1395944"/>
    <lineage>
        <taxon>Bacteria</taxon>
        <taxon>Pseudomonadati</taxon>
        <taxon>Pseudomonadota</taxon>
        <taxon>Alphaproteobacteria</taxon>
        <taxon>Hyphomicrobiales</taxon>
        <taxon>Rhizobiaceae</taxon>
        <taxon>Aliirhizobium</taxon>
    </lineage>
</organism>
<dbReference type="Gene3D" id="3.40.630.30">
    <property type="match status" value="1"/>
</dbReference>
<comment type="caution">
    <text evidence="2">The sequence shown here is derived from an EMBL/GenBank/DDBJ whole genome shotgun (WGS) entry which is preliminary data.</text>
</comment>
<dbReference type="InterPro" id="IPR016181">
    <property type="entry name" value="Acyl_CoA_acyltransferase"/>
</dbReference>
<dbReference type="Pfam" id="PF13480">
    <property type="entry name" value="Acetyltransf_6"/>
    <property type="match status" value="1"/>
</dbReference>
<feature type="domain" description="BioF2-like acetyltransferase" evidence="1">
    <location>
        <begin position="160"/>
        <end position="280"/>
    </location>
</feature>
<dbReference type="EMBL" id="VDMN01000001">
    <property type="protein sequence ID" value="TNM65835.1"/>
    <property type="molecule type" value="Genomic_DNA"/>
</dbReference>
<dbReference type="SUPFAM" id="SSF55729">
    <property type="entry name" value="Acyl-CoA N-acyltransferases (Nat)"/>
    <property type="match status" value="1"/>
</dbReference>
<dbReference type="InterPro" id="IPR038740">
    <property type="entry name" value="BioF2-like_GNAT_dom"/>
</dbReference>
<protein>
    <submittedName>
        <fullName evidence="2">GNAT family N-acetyltransferase</fullName>
    </submittedName>
</protein>
<dbReference type="AlphaFoldDB" id="A0A5C4XQR3"/>
<keyword evidence="3" id="KW-1185">Reference proteome</keyword>
<name>A0A5C4XQR3_9HYPH</name>
<evidence type="ECO:0000259" key="1">
    <source>
        <dbReference type="Pfam" id="PF13480"/>
    </source>
</evidence>
<dbReference type="GO" id="GO:0016740">
    <property type="term" value="F:transferase activity"/>
    <property type="evidence" value="ECO:0007669"/>
    <property type="project" value="UniProtKB-KW"/>
</dbReference>
<reference evidence="2 3" key="1">
    <citation type="submission" date="2019-06" db="EMBL/GenBank/DDBJ databases">
        <title>The draft genome of Rhizobium smilacinae PTYR-5.</title>
        <authorList>
            <person name="Liu L."/>
            <person name="Li L."/>
            <person name="Zhang X."/>
        </authorList>
    </citation>
    <scope>NUCLEOTIDE SEQUENCE [LARGE SCALE GENOMIC DNA]</scope>
    <source>
        <strain evidence="2 3">PTYR-5</strain>
    </source>
</reference>
<dbReference type="OrthoDB" id="116151at2"/>
<accession>A0A5C4XQR3</accession>